<proteinExistence type="predicted"/>
<dbReference type="InterPro" id="IPR007727">
    <property type="entry name" value="Spo12"/>
</dbReference>
<feature type="region of interest" description="Disordered" evidence="1">
    <location>
        <begin position="87"/>
        <end position="115"/>
    </location>
</feature>
<accession>A0AAD4QBU3</accession>
<dbReference type="Pfam" id="PF05032">
    <property type="entry name" value="Spo12"/>
    <property type="match status" value="1"/>
</dbReference>
<dbReference type="AlphaFoldDB" id="A0AAD4QBU3"/>
<sequence>MSTTPSDSPASVHIHPLHNPQNAAHVAVPQAPLGNATNGPTNQGPPGMGARALLAKRMAKTQNPSYVSPTDNLLTPVTQKISAARKKHFNKGPSKPMASLFGENIADTSDNEDGD</sequence>
<name>A0AAD4QBU3_9AGAM</name>
<protein>
    <submittedName>
        <fullName evidence="2">Uncharacterized protein</fullName>
    </submittedName>
</protein>
<organism evidence="2 3">
    <name type="scientific">Lactarius akahatsu</name>
    <dbReference type="NCBI Taxonomy" id="416441"/>
    <lineage>
        <taxon>Eukaryota</taxon>
        <taxon>Fungi</taxon>
        <taxon>Dikarya</taxon>
        <taxon>Basidiomycota</taxon>
        <taxon>Agaricomycotina</taxon>
        <taxon>Agaricomycetes</taxon>
        <taxon>Russulales</taxon>
        <taxon>Russulaceae</taxon>
        <taxon>Lactarius</taxon>
    </lineage>
</organism>
<reference evidence="2" key="1">
    <citation type="submission" date="2022-01" db="EMBL/GenBank/DDBJ databases">
        <title>Comparative genomics reveals a dynamic genome evolution in the ectomycorrhizal milk-cap (Lactarius) mushrooms.</title>
        <authorList>
            <consortium name="DOE Joint Genome Institute"/>
            <person name="Lebreton A."/>
            <person name="Tang N."/>
            <person name="Kuo A."/>
            <person name="LaButti K."/>
            <person name="Drula E."/>
            <person name="Barry K."/>
            <person name="Clum A."/>
            <person name="Lipzen A."/>
            <person name="Mousain D."/>
            <person name="Ng V."/>
            <person name="Wang R."/>
            <person name="Wang X."/>
            <person name="Dai Y."/>
            <person name="Henrissat B."/>
            <person name="Grigoriev I.V."/>
            <person name="Guerin-Laguette A."/>
            <person name="Yu F."/>
            <person name="Martin F.M."/>
        </authorList>
    </citation>
    <scope>NUCLEOTIDE SEQUENCE</scope>
    <source>
        <strain evidence="2">QP</strain>
    </source>
</reference>
<dbReference type="EMBL" id="JAKELL010000004">
    <property type="protein sequence ID" value="KAH8999087.1"/>
    <property type="molecule type" value="Genomic_DNA"/>
</dbReference>
<comment type="caution">
    <text evidence="2">The sequence shown here is derived from an EMBL/GenBank/DDBJ whole genome shotgun (WGS) entry which is preliminary data.</text>
</comment>
<gene>
    <name evidence="2" type="ORF">EDB92DRAFT_1760788</name>
</gene>
<keyword evidence="3" id="KW-1185">Reference proteome</keyword>
<evidence type="ECO:0000313" key="2">
    <source>
        <dbReference type="EMBL" id="KAH8999087.1"/>
    </source>
</evidence>
<evidence type="ECO:0000256" key="1">
    <source>
        <dbReference type="SAM" id="MobiDB-lite"/>
    </source>
</evidence>
<feature type="region of interest" description="Disordered" evidence="1">
    <location>
        <begin position="1"/>
        <end position="49"/>
    </location>
</feature>
<evidence type="ECO:0000313" key="3">
    <source>
        <dbReference type="Proteomes" id="UP001201163"/>
    </source>
</evidence>
<feature type="non-terminal residue" evidence="2">
    <location>
        <position position="1"/>
    </location>
</feature>
<dbReference type="Proteomes" id="UP001201163">
    <property type="component" value="Unassembled WGS sequence"/>
</dbReference>
<feature type="compositionally biased region" description="Polar residues" evidence="1">
    <location>
        <begin position="35"/>
        <end position="44"/>
    </location>
</feature>